<dbReference type="PANTHER" id="PTHR43179:SF12">
    <property type="entry name" value="GALACTOFURANOSYLTRANSFERASE GLFT2"/>
    <property type="match status" value="1"/>
</dbReference>
<evidence type="ECO:0000259" key="6">
    <source>
        <dbReference type="Pfam" id="PF00535"/>
    </source>
</evidence>
<dbReference type="CDD" id="cd04186">
    <property type="entry name" value="GT_2_like_c"/>
    <property type="match status" value="1"/>
</dbReference>
<sequence length="366" mass="40034">MTQPESAGAPAPDGVPKPGDSANRDTVARPDTVPGAGESPSPAEVPRVTIAVITWNGARFIDRCLDALASQRVTDNRGRQIEPEIWVIDNASTDNTTALAAAHPLQPRLVCLDTNRGFAGAADFAIRHAQTPFVVVLNQDTVVAPGWLAALMRPFAEPGGERIAATTSKVVFADSGLLNNTGVLIGPDGYGRDRGFGEPDDGRYDTDRDVPAFSGTAAAIRVSAARAVGSFDPDFFLYYEDTELSWRLRRAGWAIRYVPEAVVRHEHAASTDPRSPMFAFYNERNRLWMLITCAPIWRAGWEFLRFLAITLLLPLRRLIGMSVPATPNFSVRLRLRVAAGVLTALPALLRKRRHVRALRPPREARP</sequence>
<dbReference type="SUPFAM" id="SSF53448">
    <property type="entry name" value="Nucleotide-diphospho-sugar transferases"/>
    <property type="match status" value="1"/>
</dbReference>
<evidence type="ECO:0000256" key="4">
    <source>
        <dbReference type="ARBA" id="ARBA00022679"/>
    </source>
</evidence>
<comment type="similarity">
    <text evidence="2">Belongs to the glycosyltransferase 2 family.</text>
</comment>
<dbReference type="Pfam" id="PF00535">
    <property type="entry name" value="Glycos_transf_2"/>
    <property type="match status" value="1"/>
</dbReference>
<dbReference type="STRING" id="351607.Acel_0426"/>
<reference evidence="7 8" key="1">
    <citation type="journal article" date="2009" name="Genome Res.">
        <title>Complete genome of the cellulolytic thermophile Acidothermus cellulolyticus 11B provides insights into its ecophysiological and evolutionary adaptations.</title>
        <authorList>
            <person name="Barabote R.D."/>
            <person name="Xie G."/>
            <person name="Leu D.H."/>
            <person name="Normand P."/>
            <person name="Necsulea A."/>
            <person name="Daubin V."/>
            <person name="Medigue C."/>
            <person name="Adney W.S."/>
            <person name="Xu X.C."/>
            <person name="Lapidus A."/>
            <person name="Parales R.E."/>
            <person name="Detter C."/>
            <person name="Pujic P."/>
            <person name="Bruce D."/>
            <person name="Lavire C."/>
            <person name="Challacombe J.F."/>
            <person name="Brettin T.S."/>
            <person name="Berry A.M."/>
        </authorList>
    </citation>
    <scope>NUCLEOTIDE SEQUENCE [LARGE SCALE GENOMIC DNA]</scope>
    <source>
        <strain evidence="8">ATCC 43068 / DSM 8971 / 11B</strain>
    </source>
</reference>
<dbReference type="GO" id="GO:0016757">
    <property type="term" value="F:glycosyltransferase activity"/>
    <property type="evidence" value="ECO:0007669"/>
    <property type="project" value="UniProtKB-KW"/>
</dbReference>
<dbReference type="CAZy" id="GT2">
    <property type="family name" value="Glycosyltransferase Family 2"/>
</dbReference>
<dbReference type="EMBL" id="CP000481">
    <property type="protein sequence ID" value="ABK52200.1"/>
    <property type="molecule type" value="Genomic_DNA"/>
</dbReference>
<dbReference type="eggNOG" id="COG1216">
    <property type="taxonomic scope" value="Bacteria"/>
</dbReference>
<dbReference type="Proteomes" id="UP000008221">
    <property type="component" value="Chromosome"/>
</dbReference>
<evidence type="ECO:0000313" key="8">
    <source>
        <dbReference type="Proteomes" id="UP000008221"/>
    </source>
</evidence>
<accession>A0LRZ0</accession>
<feature type="domain" description="Glycosyltransferase 2-like" evidence="6">
    <location>
        <begin position="49"/>
        <end position="159"/>
    </location>
</feature>
<dbReference type="HOGENOM" id="CLU_023845_4_0_11"/>
<comment type="pathway">
    <text evidence="1">Cell wall biogenesis; cell wall polysaccharide biosynthesis.</text>
</comment>
<evidence type="ECO:0000256" key="3">
    <source>
        <dbReference type="ARBA" id="ARBA00022676"/>
    </source>
</evidence>
<keyword evidence="8" id="KW-1185">Reference proteome</keyword>
<feature type="region of interest" description="Disordered" evidence="5">
    <location>
        <begin position="1"/>
        <end position="43"/>
    </location>
</feature>
<dbReference type="OrthoDB" id="9771846at2"/>
<evidence type="ECO:0000256" key="2">
    <source>
        <dbReference type="ARBA" id="ARBA00006739"/>
    </source>
</evidence>
<evidence type="ECO:0000313" key="7">
    <source>
        <dbReference type="EMBL" id="ABK52200.1"/>
    </source>
</evidence>
<protein>
    <submittedName>
        <fullName evidence="7">Glycosyl transferase, family 2</fullName>
    </submittedName>
</protein>
<gene>
    <name evidence="7" type="ordered locus">Acel_0426</name>
</gene>
<dbReference type="KEGG" id="ace:Acel_0426"/>
<keyword evidence="3" id="KW-0328">Glycosyltransferase</keyword>
<proteinExistence type="inferred from homology"/>
<dbReference type="AlphaFoldDB" id="A0LRZ0"/>
<organism evidence="7 8">
    <name type="scientific">Acidothermus cellulolyticus (strain ATCC 43068 / DSM 8971 / 11B)</name>
    <dbReference type="NCBI Taxonomy" id="351607"/>
    <lineage>
        <taxon>Bacteria</taxon>
        <taxon>Bacillati</taxon>
        <taxon>Actinomycetota</taxon>
        <taxon>Actinomycetes</taxon>
        <taxon>Acidothermales</taxon>
        <taxon>Acidothermaceae</taxon>
        <taxon>Acidothermus</taxon>
    </lineage>
</organism>
<dbReference type="Gene3D" id="3.90.550.10">
    <property type="entry name" value="Spore Coat Polysaccharide Biosynthesis Protein SpsA, Chain A"/>
    <property type="match status" value="1"/>
</dbReference>
<evidence type="ECO:0000256" key="5">
    <source>
        <dbReference type="SAM" id="MobiDB-lite"/>
    </source>
</evidence>
<dbReference type="RefSeq" id="WP_011719263.1">
    <property type="nucleotide sequence ID" value="NC_008578.1"/>
</dbReference>
<dbReference type="InParanoid" id="A0LRZ0"/>
<name>A0LRZ0_ACIC1</name>
<dbReference type="InterPro" id="IPR029044">
    <property type="entry name" value="Nucleotide-diphossugar_trans"/>
</dbReference>
<keyword evidence="4 7" id="KW-0808">Transferase</keyword>
<dbReference type="InterPro" id="IPR001173">
    <property type="entry name" value="Glyco_trans_2-like"/>
</dbReference>
<evidence type="ECO:0000256" key="1">
    <source>
        <dbReference type="ARBA" id="ARBA00004776"/>
    </source>
</evidence>
<dbReference type="PANTHER" id="PTHR43179">
    <property type="entry name" value="RHAMNOSYLTRANSFERASE WBBL"/>
    <property type="match status" value="1"/>
</dbReference>